<dbReference type="Proteomes" id="UP001642487">
    <property type="component" value="Chromosome 4"/>
</dbReference>
<evidence type="ECO:0000313" key="2">
    <source>
        <dbReference type="Proteomes" id="UP001642487"/>
    </source>
</evidence>
<sequence>DSNISLCFGFGADHLIGPLGMQFRKVEAGVGALAPIPLTSKVVNPSELGGKEIDDSGTSTIDSLKVGIVASKVVGASTGTESSMILEVAMSIDGEDKARKKKNVVINKVSY</sequence>
<name>A0ABP0YFK2_9ROSI</name>
<dbReference type="EMBL" id="OZ021738">
    <property type="protein sequence ID" value="CAK9319273.1"/>
    <property type="molecule type" value="Genomic_DNA"/>
</dbReference>
<feature type="non-terminal residue" evidence="1">
    <location>
        <position position="1"/>
    </location>
</feature>
<keyword evidence="2" id="KW-1185">Reference proteome</keyword>
<evidence type="ECO:0000313" key="1">
    <source>
        <dbReference type="EMBL" id="CAK9319273.1"/>
    </source>
</evidence>
<reference evidence="1 2" key="1">
    <citation type="submission" date="2024-03" db="EMBL/GenBank/DDBJ databases">
        <authorList>
            <person name="Gkanogiannis A."/>
            <person name="Becerra Lopez-Lavalle L."/>
        </authorList>
    </citation>
    <scope>NUCLEOTIDE SEQUENCE [LARGE SCALE GENOMIC DNA]</scope>
</reference>
<accession>A0ABP0YFK2</accession>
<organism evidence="1 2">
    <name type="scientific">Citrullus colocynthis</name>
    <name type="common">colocynth</name>
    <dbReference type="NCBI Taxonomy" id="252529"/>
    <lineage>
        <taxon>Eukaryota</taxon>
        <taxon>Viridiplantae</taxon>
        <taxon>Streptophyta</taxon>
        <taxon>Embryophyta</taxon>
        <taxon>Tracheophyta</taxon>
        <taxon>Spermatophyta</taxon>
        <taxon>Magnoliopsida</taxon>
        <taxon>eudicotyledons</taxon>
        <taxon>Gunneridae</taxon>
        <taxon>Pentapetalae</taxon>
        <taxon>rosids</taxon>
        <taxon>fabids</taxon>
        <taxon>Cucurbitales</taxon>
        <taxon>Cucurbitaceae</taxon>
        <taxon>Benincaseae</taxon>
        <taxon>Citrullus</taxon>
    </lineage>
</organism>
<gene>
    <name evidence="1" type="ORF">CITCOLO1_LOCUS11267</name>
</gene>
<proteinExistence type="predicted"/>
<protein>
    <submittedName>
        <fullName evidence="1">Uncharacterized protein</fullName>
    </submittedName>
</protein>